<comment type="similarity">
    <text evidence="2">Belongs to the FUN14 family.</text>
</comment>
<dbReference type="EMBL" id="JAACJO010000005">
    <property type="protein sequence ID" value="KAF5357852.1"/>
    <property type="molecule type" value="Genomic_DNA"/>
</dbReference>
<dbReference type="OrthoDB" id="163794at2759"/>
<protein>
    <recommendedName>
        <fullName evidence="8">FUN14 family-domain-containing protein</fullName>
    </recommendedName>
</protein>
<dbReference type="Pfam" id="PF04930">
    <property type="entry name" value="FUN14"/>
    <property type="match status" value="1"/>
</dbReference>
<keyword evidence="3" id="KW-0812">Transmembrane</keyword>
<evidence type="ECO:0000256" key="3">
    <source>
        <dbReference type="ARBA" id="ARBA00022692"/>
    </source>
</evidence>
<evidence type="ECO:0000256" key="2">
    <source>
        <dbReference type="ARBA" id="ARBA00009160"/>
    </source>
</evidence>
<evidence type="ECO:0000256" key="5">
    <source>
        <dbReference type="ARBA" id="ARBA00023136"/>
    </source>
</evidence>
<dbReference type="GO" id="GO:0016020">
    <property type="term" value="C:membrane"/>
    <property type="evidence" value="ECO:0007669"/>
    <property type="project" value="UniProtKB-SubCell"/>
</dbReference>
<proteinExistence type="inferred from homology"/>
<evidence type="ECO:0000256" key="1">
    <source>
        <dbReference type="ARBA" id="ARBA00004370"/>
    </source>
</evidence>
<evidence type="ECO:0000313" key="7">
    <source>
        <dbReference type="Proteomes" id="UP000559027"/>
    </source>
</evidence>
<keyword evidence="4" id="KW-1133">Transmembrane helix</keyword>
<dbReference type="InterPro" id="IPR007014">
    <property type="entry name" value="FUN14"/>
</dbReference>
<comment type="subcellular location">
    <subcellularLocation>
        <location evidence="1">Membrane</location>
    </subcellularLocation>
</comment>
<keyword evidence="5" id="KW-0472">Membrane</keyword>
<accession>A0A8H5G3X1</accession>
<evidence type="ECO:0008006" key="8">
    <source>
        <dbReference type="Google" id="ProtNLM"/>
    </source>
</evidence>
<evidence type="ECO:0000313" key="6">
    <source>
        <dbReference type="EMBL" id="KAF5357852.1"/>
    </source>
</evidence>
<dbReference type="PANTHER" id="PTHR21346">
    <property type="entry name" value="FUN14 DOMAIN CONTAINING"/>
    <property type="match status" value="1"/>
</dbReference>
<dbReference type="Proteomes" id="UP000559027">
    <property type="component" value="Unassembled WGS sequence"/>
</dbReference>
<evidence type="ECO:0000256" key="4">
    <source>
        <dbReference type="ARBA" id="ARBA00022989"/>
    </source>
</evidence>
<sequence>MLIPHFGRQVTQVGLVRPCLLPHFQPLLRQTLHSGFRRTIQNSTFSTGAGQRLGRAASTKRAFGVVAVASLGFGFSAFTRSKVFCEAPPLGTPSTQDKEPCGPISTNEYPPPPQSSLSLFELSFGAAAGICSGVFVKKGARAVAWFLGGMFVFLQYLGSKSLVKVDWARMSSRFENLFYTRDALGHPKPPNVLSLWKWLVDFLTADFQPRASFIAGFALGLRVG</sequence>
<gene>
    <name evidence="6" type="ORF">D9756_001655</name>
</gene>
<keyword evidence="7" id="KW-1185">Reference proteome</keyword>
<reference evidence="6 7" key="1">
    <citation type="journal article" date="2020" name="ISME J.">
        <title>Uncovering the hidden diversity of litter-decomposition mechanisms in mushroom-forming fungi.</title>
        <authorList>
            <person name="Floudas D."/>
            <person name="Bentzer J."/>
            <person name="Ahren D."/>
            <person name="Johansson T."/>
            <person name="Persson P."/>
            <person name="Tunlid A."/>
        </authorList>
    </citation>
    <scope>NUCLEOTIDE SEQUENCE [LARGE SCALE GENOMIC DNA]</scope>
    <source>
        <strain evidence="6 7">CBS 146.42</strain>
    </source>
</reference>
<comment type="caution">
    <text evidence="6">The sequence shown here is derived from an EMBL/GenBank/DDBJ whole genome shotgun (WGS) entry which is preliminary data.</text>
</comment>
<organism evidence="6 7">
    <name type="scientific">Leucocoprinus leucothites</name>
    <dbReference type="NCBI Taxonomy" id="201217"/>
    <lineage>
        <taxon>Eukaryota</taxon>
        <taxon>Fungi</taxon>
        <taxon>Dikarya</taxon>
        <taxon>Basidiomycota</taxon>
        <taxon>Agaricomycotina</taxon>
        <taxon>Agaricomycetes</taxon>
        <taxon>Agaricomycetidae</taxon>
        <taxon>Agaricales</taxon>
        <taxon>Agaricineae</taxon>
        <taxon>Agaricaceae</taxon>
        <taxon>Leucocoprinus</taxon>
    </lineage>
</organism>
<name>A0A8H5G3X1_9AGAR</name>
<dbReference type="AlphaFoldDB" id="A0A8H5G3X1"/>
<dbReference type="PANTHER" id="PTHR21346:SF10">
    <property type="entry name" value="TRANSMEMBRANE PROTEIN"/>
    <property type="match status" value="1"/>
</dbReference>